<reference evidence="1 2" key="1">
    <citation type="submission" date="2018-06" db="EMBL/GenBank/DDBJ databases">
        <authorList>
            <consortium name="Pathogen Informatics"/>
            <person name="Doyle S."/>
        </authorList>
    </citation>
    <scope>NUCLEOTIDE SEQUENCE [LARGE SCALE GENOMIC DNA]</scope>
    <source>
        <strain evidence="1 2">NCTC10717</strain>
    </source>
</reference>
<proteinExistence type="predicted"/>
<dbReference type="EMBL" id="UHIA01000004">
    <property type="protein sequence ID" value="SUO96847.1"/>
    <property type="molecule type" value="Genomic_DNA"/>
</dbReference>
<dbReference type="Proteomes" id="UP000254575">
    <property type="component" value="Unassembled WGS sequence"/>
</dbReference>
<name>A0A380MZF5_9GAMM</name>
<evidence type="ECO:0000313" key="1">
    <source>
        <dbReference type="EMBL" id="SUO96847.1"/>
    </source>
</evidence>
<sequence>MLDPLTKAKPWLSIKETSQVLGNYFNKEVKKSDIYNYALQGLLELSFIFNESEKVTALMWNIIGGREEYESYYSLFDKNRNKKTTIEIAIDTIKSFSDNFYIDKNKIKYNSIIELTAKIPTRFAITESSLLLYENLYYKKDIPTRKKCGIRDALWFKDDENFYCLGSYSKEDNRTFFVFNNSLDGLMTDKNQIVCTPAALEEFISSLLPLKKTEESKKSSSKTINTQNKVIAALVLYILKDNQALCDNLITGKDKYTAANTDAFATIIKAKAPCH</sequence>
<dbReference type="AlphaFoldDB" id="A0A380MZF5"/>
<dbReference type="RefSeq" id="WP_115218445.1">
    <property type="nucleotide sequence ID" value="NZ_UHIA01000004.1"/>
</dbReference>
<protein>
    <submittedName>
        <fullName evidence="1">Uncharacterized protein</fullName>
    </submittedName>
</protein>
<keyword evidence="2" id="KW-1185">Reference proteome</keyword>
<accession>A0A380MZF5</accession>
<evidence type="ECO:0000313" key="2">
    <source>
        <dbReference type="Proteomes" id="UP000254575"/>
    </source>
</evidence>
<gene>
    <name evidence="1" type="ORF">NCTC10717_01207</name>
</gene>
<organism evidence="1 2">
    <name type="scientific">Suttonella indologenes</name>
    <dbReference type="NCBI Taxonomy" id="13276"/>
    <lineage>
        <taxon>Bacteria</taxon>
        <taxon>Pseudomonadati</taxon>
        <taxon>Pseudomonadota</taxon>
        <taxon>Gammaproteobacteria</taxon>
        <taxon>Cardiobacteriales</taxon>
        <taxon>Cardiobacteriaceae</taxon>
        <taxon>Suttonella</taxon>
    </lineage>
</organism>